<proteinExistence type="predicted"/>
<sequence>MTTKDNWFDTPKNSENQKDMPRAEIIIRRAMSCNTAGDRASALTTAWLGLDPHDRDAFVLGLISRVAMCPQENER</sequence>
<dbReference type="RefSeq" id="WP_087652025.1">
    <property type="nucleotide sequence ID" value="NZ_CP021509.1"/>
</dbReference>
<protein>
    <submittedName>
        <fullName evidence="2">Uncharacterized protein</fullName>
    </submittedName>
</protein>
<gene>
    <name evidence="2" type="ORF">S1001342_02416</name>
</gene>
<name>A0A1Y0YCM1_ACEPA</name>
<organism evidence="2 3">
    <name type="scientific">Acetobacter pasteurianus subsp. pasteurianus</name>
    <dbReference type="NCBI Taxonomy" id="481145"/>
    <lineage>
        <taxon>Bacteria</taxon>
        <taxon>Pseudomonadati</taxon>
        <taxon>Pseudomonadota</taxon>
        <taxon>Alphaproteobacteria</taxon>
        <taxon>Acetobacterales</taxon>
        <taxon>Acetobacteraceae</taxon>
        <taxon>Acetobacter</taxon>
    </lineage>
</organism>
<evidence type="ECO:0000256" key="1">
    <source>
        <dbReference type="SAM" id="MobiDB-lite"/>
    </source>
</evidence>
<dbReference type="EMBL" id="CP021509">
    <property type="protein sequence ID" value="ARW48715.1"/>
    <property type="molecule type" value="Genomic_DNA"/>
</dbReference>
<evidence type="ECO:0000313" key="2">
    <source>
        <dbReference type="EMBL" id="ARW48715.1"/>
    </source>
</evidence>
<reference evidence="2 3" key="1">
    <citation type="submission" date="2017-05" db="EMBL/GenBank/DDBJ databases">
        <title>Genome sequence of Acetobacter pasteurianus subsp. pasteurianus strain SRCM101342.</title>
        <authorList>
            <person name="Cho S.H."/>
        </authorList>
    </citation>
    <scope>NUCLEOTIDE SEQUENCE [LARGE SCALE GENOMIC DNA]</scope>
    <source>
        <strain evidence="2 3">SRCM101342</strain>
    </source>
</reference>
<dbReference type="AlphaFoldDB" id="A0A1Y0YCM1"/>
<evidence type="ECO:0000313" key="3">
    <source>
        <dbReference type="Proteomes" id="UP000196205"/>
    </source>
</evidence>
<feature type="region of interest" description="Disordered" evidence="1">
    <location>
        <begin position="1"/>
        <end position="20"/>
    </location>
</feature>
<accession>A0A1Y0YCM1</accession>
<dbReference type="Proteomes" id="UP000196205">
    <property type="component" value="Chromosome"/>
</dbReference>